<proteinExistence type="predicted"/>
<evidence type="ECO:0000313" key="1">
    <source>
        <dbReference type="EnsemblPlants" id="AET4Gv20850500.27"/>
    </source>
</evidence>
<organism evidence="1 2">
    <name type="scientific">Aegilops tauschii subsp. strangulata</name>
    <name type="common">Goatgrass</name>
    <dbReference type="NCBI Taxonomy" id="200361"/>
    <lineage>
        <taxon>Eukaryota</taxon>
        <taxon>Viridiplantae</taxon>
        <taxon>Streptophyta</taxon>
        <taxon>Embryophyta</taxon>
        <taxon>Tracheophyta</taxon>
        <taxon>Spermatophyta</taxon>
        <taxon>Magnoliopsida</taxon>
        <taxon>Liliopsida</taxon>
        <taxon>Poales</taxon>
        <taxon>Poaceae</taxon>
        <taxon>BOP clade</taxon>
        <taxon>Pooideae</taxon>
        <taxon>Triticodae</taxon>
        <taxon>Triticeae</taxon>
        <taxon>Triticinae</taxon>
        <taxon>Aegilops</taxon>
    </lineage>
</organism>
<reference evidence="2" key="2">
    <citation type="journal article" date="2017" name="Nat. Plants">
        <title>The Aegilops tauschii genome reveals multiple impacts of transposons.</title>
        <authorList>
            <person name="Zhao G."/>
            <person name="Zou C."/>
            <person name="Li K."/>
            <person name="Wang K."/>
            <person name="Li T."/>
            <person name="Gao L."/>
            <person name="Zhang X."/>
            <person name="Wang H."/>
            <person name="Yang Z."/>
            <person name="Liu X."/>
            <person name="Jiang W."/>
            <person name="Mao L."/>
            <person name="Kong X."/>
            <person name="Jiao Y."/>
            <person name="Jia J."/>
        </authorList>
    </citation>
    <scope>NUCLEOTIDE SEQUENCE [LARGE SCALE GENOMIC DNA]</scope>
    <source>
        <strain evidence="2">cv. AL8/78</strain>
    </source>
</reference>
<reference evidence="1" key="4">
    <citation type="submission" date="2019-03" db="UniProtKB">
        <authorList>
            <consortium name="EnsemblPlants"/>
        </authorList>
    </citation>
    <scope>IDENTIFICATION</scope>
</reference>
<reference evidence="1" key="3">
    <citation type="journal article" date="2017" name="Nature">
        <title>Genome sequence of the progenitor of the wheat D genome Aegilops tauschii.</title>
        <authorList>
            <person name="Luo M.C."/>
            <person name="Gu Y.Q."/>
            <person name="Puiu D."/>
            <person name="Wang H."/>
            <person name="Twardziok S.O."/>
            <person name="Deal K.R."/>
            <person name="Huo N."/>
            <person name="Zhu T."/>
            <person name="Wang L."/>
            <person name="Wang Y."/>
            <person name="McGuire P.E."/>
            <person name="Liu S."/>
            <person name="Long H."/>
            <person name="Ramasamy R.K."/>
            <person name="Rodriguez J.C."/>
            <person name="Van S.L."/>
            <person name="Yuan L."/>
            <person name="Wang Z."/>
            <person name="Xia Z."/>
            <person name="Xiao L."/>
            <person name="Anderson O.D."/>
            <person name="Ouyang S."/>
            <person name="Liang Y."/>
            <person name="Zimin A.V."/>
            <person name="Pertea G."/>
            <person name="Qi P."/>
            <person name="Bennetzen J.L."/>
            <person name="Dai X."/>
            <person name="Dawson M.W."/>
            <person name="Muller H.G."/>
            <person name="Kugler K."/>
            <person name="Rivarola-Duarte L."/>
            <person name="Spannagl M."/>
            <person name="Mayer K.F.X."/>
            <person name="Lu F.H."/>
            <person name="Bevan M.W."/>
            <person name="Leroy P."/>
            <person name="Li P."/>
            <person name="You F.M."/>
            <person name="Sun Q."/>
            <person name="Liu Z."/>
            <person name="Lyons E."/>
            <person name="Wicker T."/>
            <person name="Salzberg S.L."/>
            <person name="Devos K.M."/>
            <person name="Dvorak J."/>
        </authorList>
    </citation>
    <scope>NUCLEOTIDE SEQUENCE [LARGE SCALE GENOMIC DNA]</scope>
    <source>
        <strain evidence="1">cv. AL8/78</strain>
    </source>
</reference>
<name>A0A453JAV3_AEGTS</name>
<reference evidence="2" key="1">
    <citation type="journal article" date="2014" name="Science">
        <title>Ancient hybridizations among the ancestral genomes of bread wheat.</title>
        <authorList>
            <consortium name="International Wheat Genome Sequencing Consortium,"/>
            <person name="Marcussen T."/>
            <person name="Sandve S.R."/>
            <person name="Heier L."/>
            <person name="Spannagl M."/>
            <person name="Pfeifer M."/>
            <person name="Jakobsen K.S."/>
            <person name="Wulff B.B."/>
            <person name="Steuernagel B."/>
            <person name="Mayer K.F."/>
            <person name="Olsen O.A."/>
        </authorList>
    </citation>
    <scope>NUCLEOTIDE SEQUENCE [LARGE SCALE GENOMIC DNA]</scope>
    <source>
        <strain evidence="2">cv. AL8/78</strain>
    </source>
</reference>
<evidence type="ECO:0000313" key="2">
    <source>
        <dbReference type="Proteomes" id="UP000015105"/>
    </source>
</evidence>
<sequence>KVASEASIDRLQSLIKLCVSLCYLWMKPDRIKLLRLLSCYTLDQFSEFIPFCGKALQIVLIVWNG</sequence>
<dbReference type="AlphaFoldDB" id="A0A453JAV3"/>
<protein>
    <submittedName>
        <fullName evidence="1">Uncharacterized protein</fullName>
    </submittedName>
</protein>
<keyword evidence="2" id="KW-1185">Reference proteome</keyword>
<accession>A0A453JAV3</accession>
<dbReference type="Proteomes" id="UP000015105">
    <property type="component" value="Chromosome 4D"/>
</dbReference>
<reference evidence="1" key="5">
    <citation type="journal article" date="2021" name="G3 (Bethesda)">
        <title>Aegilops tauschii genome assembly Aet v5.0 features greater sequence contiguity and improved annotation.</title>
        <authorList>
            <person name="Wang L."/>
            <person name="Zhu T."/>
            <person name="Rodriguez J.C."/>
            <person name="Deal K.R."/>
            <person name="Dubcovsky J."/>
            <person name="McGuire P.E."/>
            <person name="Lux T."/>
            <person name="Spannagl M."/>
            <person name="Mayer K.F.X."/>
            <person name="Baldrich P."/>
            <person name="Meyers B.C."/>
            <person name="Huo N."/>
            <person name="Gu Y.Q."/>
            <person name="Zhou H."/>
            <person name="Devos K.M."/>
            <person name="Bennetzen J.L."/>
            <person name="Unver T."/>
            <person name="Budak H."/>
            <person name="Gulick P.J."/>
            <person name="Galiba G."/>
            <person name="Kalapos B."/>
            <person name="Nelson D.R."/>
            <person name="Li P."/>
            <person name="You F.M."/>
            <person name="Luo M.C."/>
            <person name="Dvorak J."/>
        </authorList>
    </citation>
    <scope>NUCLEOTIDE SEQUENCE [LARGE SCALE GENOMIC DNA]</scope>
    <source>
        <strain evidence="1">cv. AL8/78</strain>
    </source>
</reference>
<dbReference type="Gramene" id="AET4Gv20850500.27">
    <property type="protein sequence ID" value="AET4Gv20850500.27"/>
    <property type="gene ID" value="AET4Gv20850500"/>
</dbReference>
<dbReference type="EnsemblPlants" id="AET4Gv20850500.27">
    <property type="protein sequence ID" value="AET4Gv20850500.27"/>
    <property type="gene ID" value="AET4Gv20850500"/>
</dbReference>